<dbReference type="PANTHER" id="PTHR43595:SF2">
    <property type="entry name" value="SMALL RIBOSOMAL SUBUNIT PROTEIN MS42"/>
    <property type="match status" value="1"/>
</dbReference>
<evidence type="ECO:0000259" key="8">
    <source>
        <dbReference type="Pfam" id="PF02777"/>
    </source>
</evidence>
<evidence type="ECO:0000256" key="3">
    <source>
        <dbReference type="ARBA" id="ARBA00022723"/>
    </source>
</evidence>
<comment type="function">
    <text evidence="5">Destroys radicals which are normally produced within the cells and which are toxic to biological systems.</text>
</comment>
<dbReference type="SUPFAM" id="SSF54719">
    <property type="entry name" value="Fe,Mn superoxide dismutase (SOD), C-terminal domain"/>
    <property type="match status" value="1"/>
</dbReference>
<dbReference type="SUPFAM" id="SSF46609">
    <property type="entry name" value="Fe,Mn superoxide dismutase (SOD), N-terminal domain"/>
    <property type="match status" value="2"/>
</dbReference>
<accession>A0ABQ5K7N0</accession>
<gene>
    <name evidence="9" type="ORF">ADUPG1_000732</name>
</gene>
<evidence type="ECO:0000259" key="7">
    <source>
        <dbReference type="Pfam" id="PF00081"/>
    </source>
</evidence>
<evidence type="ECO:0000256" key="6">
    <source>
        <dbReference type="SAM" id="SignalP"/>
    </source>
</evidence>
<feature type="domain" description="Manganese/iron superoxide dismutase N-terminal" evidence="7">
    <location>
        <begin position="64"/>
        <end position="136"/>
    </location>
</feature>
<dbReference type="Proteomes" id="UP001057375">
    <property type="component" value="Unassembled WGS sequence"/>
</dbReference>
<protein>
    <recommendedName>
        <fullName evidence="2 5">Superoxide dismutase</fullName>
        <ecNumber evidence="2 5">1.15.1.1</ecNumber>
    </recommendedName>
</protein>
<dbReference type="InterPro" id="IPR036324">
    <property type="entry name" value="Mn/Fe_SOD_N_sf"/>
</dbReference>
<evidence type="ECO:0000313" key="10">
    <source>
        <dbReference type="Proteomes" id="UP001057375"/>
    </source>
</evidence>
<dbReference type="InterPro" id="IPR019831">
    <property type="entry name" value="Mn/Fe_SOD_N"/>
</dbReference>
<evidence type="ECO:0000256" key="5">
    <source>
        <dbReference type="RuleBase" id="RU000414"/>
    </source>
</evidence>
<feature type="non-terminal residue" evidence="9">
    <location>
        <position position="180"/>
    </location>
</feature>
<evidence type="ECO:0000256" key="1">
    <source>
        <dbReference type="ARBA" id="ARBA00008714"/>
    </source>
</evidence>
<feature type="domain" description="Manganese/iron superoxide dismutase N-terminal" evidence="7">
    <location>
        <begin position="17"/>
        <end position="63"/>
    </location>
</feature>
<evidence type="ECO:0000256" key="2">
    <source>
        <dbReference type="ARBA" id="ARBA00012682"/>
    </source>
</evidence>
<feature type="chain" id="PRO_5047125442" description="Superoxide dismutase" evidence="6">
    <location>
        <begin position="18"/>
        <end position="180"/>
    </location>
</feature>
<sequence>MKLFISLFLCCIIFAFAYELDDLPYEIDALEPYYPGHVIEVHRRHHVGYCKKSTAALVGTALEEPYYPGHVIEVHRRHHVGYCKKSTAALVGTALEGFPIEYVISHLEELPVEKRQILKNVGGGLANHTFFWQCLSPNMGQRPKGKLLNQIELDFGSFESFWGEFSSSLSSLFGSGWTWL</sequence>
<dbReference type="InterPro" id="IPR019832">
    <property type="entry name" value="Mn/Fe_SOD_C"/>
</dbReference>
<dbReference type="Pfam" id="PF02777">
    <property type="entry name" value="Sod_Fe_C"/>
    <property type="match status" value="1"/>
</dbReference>
<evidence type="ECO:0000256" key="4">
    <source>
        <dbReference type="ARBA" id="ARBA00023002"/>
    </source>
</evidence>
<dbReference type="Pfam" id="PF00081">
    <property type="entry name" value="Sod_Fe_N"/>
    <property type="match status" value="2"/>
</dbReference>
<organism evidence="9 10">
    <name type="scientific">Aduncisulcus paluster</name>
    <dbReference type="NCBI Taxonomy" id="2918883"/>
    <lineage>
        <taxon>Eukaryota</taxon>
        <taxon>Metamonada</taxon>
        <taxon>Carpediemonas-like organisms</taxon>
        <taxon>Aduncisulcus</taxon>
    </lineage>
</organism>
<name>A0ABQ5K7N0_9EUKA</name>
<comment type="similarity">
    <text evidence="1 5">Belongs to the iron/manganese superoxide dismutase family.</text>
</comment>
<reference evidence="9" key="1">
    <citation type="submission" date="2022-03" db="EMBL/GenBank/DDBJ databases">
        <title>Draft genome sequence of Aduncisulcus paluster, a free-living microaerophilic Fornicata.</title>
        <authorList>
            <person name="Yuyama I."/>
            <person name="Kume K."/>
            <person name="Tamura T."/>
            <person name="Inagaki Y."/>
            <person name="Hashimoto T."/>
        </authorList>
    </citation>
    <scope>NUCLEOTIDE SEQUENCE</scope>
    <source>
        <strain evidence="9">NY0171</strain>
    </source>
</reference>
<dbReference type="PANTHER" id="PTHR43595">
    <property type="entry name" value="37S RIBOSOMAL PROTEIN S26, MITOCHONDRIAL"/>
    <property type="match status" value="1"/>
</dbReference>
<dbReference type="Gene3D" id="1.10.287.990">
    <property type="entry name" value="Fe,Mn superoxide dismutase (SOD) domain"/>
    <property type="match status" value="1"/>
</dbReference>
<keyword evidence="4 5" id="KW-0560">Oxidoreductase</keyword>
<keyword evidence="6" id="KW-0732">Signal</keyword>
<comment type="caution">
    <text evidence="9">The sequence shown here is derived from an EMBL/GenBank/DDBJ whole genome shotgun (WGS) entry which is preliminary data.</text>
</comment>
<keyword evidence="3 5" id="KW-0479">Metal-binding</keyword>
<dbReference type="InterPro" id="IPR036314">
    <property type="entry name" value="SOD_C_sf"/>
</dbReference>
<comment type="catalytic activity">
    <reaction evidence="5">
        <text>2 superoxide + 2 H(+) = H2O2 + O2</text>
        <dbReference type="Rhea" id="RHEA:20696"/>
        <dbReference type="ChEBI" id="CHEBI:15378"/>
        <dbReference type="ChEBI" id="CHEBI:15379"/>
        <dbReference type="ChEBI" id="CHEBI:16240"/>
        <dbReference type="ChEBI" id="CHEBI:18421"/>
        <dbReference type="EC" id="1.15.1.1"/>
    </reaction>
</comment>
<proteinExistence type="inferred from homology"/>
<feature type="signal peptide" evidence="6">
    <location>
        <begin position="1"/>
        <end position="17"/>
    </location>
</feature>
<feature type="domain" description="Manganese/iron superoxide dismutase C-terminal" evidence="8">
    <location>
        <begin position="143"/>
        <end position="180"/>
    </location>
</feature>
<evidence type="ECO:0000313" key="9">
    <source>
        <dbReference type="EMBL" id="GKT28569.1"/>
    </source>
</evidence>
<dbReference type="EMBL" id="BQXS01000358">
    <property type="protein sequence ID" value="GKT28569.1"/>
    <property type="molecule type" value="Genomic_DNA"/>
</dbReference>
<dbReference type="EC" id="1.15.1.1" evidence="2 5"/>
<dbReference type="Gene3D" id="3.55.40.20">
    <property type="entry name" value="Iron/manganese superoxide dismutase, C-terminal domain"/>
    <property type="match status" value="1"/>
</dbReference>
<keyword evidence="10" id="KW-1185">Reference proteome</keyword>